<comment type="caution">
    <text evidence="1">The sequence shown here is derived from an EMBL/GenBank/DDBJ whole genome shotgun (WGS) entry which is preliminary data.</text>
</comment>
<dbReference type="EMBL" id="QZDH01000007">
    <property type="protein sequence ID" value="RJL54158.1"/>
    <property type="molecule type" value="Genomic_DNA"/>
</dbReference>
<gene>
    <name evidence="1" type="ORF">D5071_03545</name>
</gene>
<evidence type="ECO:0000313" key="1">
    <source>
        <dbReference type="EMBL" id="RJL54158.1"/>
    </source>
</evidence>
<reference evidence="1 2" key="1">
    <citation type="submission" date="2018-09" db="EMBL/GenBank/DDBJ databases">
        <title>Phylogenetic diversity of Pectobacterium and Dickeya strains causing blackleg disease of potato in Morocco.</title>
        <authorList>
            <person name="Oulghazi S."/>
            <person name="Moumni M."/>
            <person name="Faure D."/>
        </authorList>
    </citation>
    <scope>NUCLEOTIDE SEQUENCE [LARGE SCALE GENOMIC DNA]</scope>
    <source>
        <strain evidence="1 2">S1.15.11.2D</strain>
    </source>
</reference>
<evidence type="ECO:0000313" key="2">
    <source>
        <dbReference type="Proteomes" id="UP000283655"/>
    </source>
</evidence>
<sequence length="344" mass="40505">MNKKLTGVELKNERELRFCRWIFQHDIVSVNYEGKHQASTLNINHIHSLDIKKASLAISDAIKIFHDDYNKQGSFANYHKQINDNLIPMREFAWFKKCQDACYFTWLSIRTFVVNTETGDPIISPEFLYNKLDITLYPANHQERFLVIVDFFDRAALGLKRKLELMNRIRSDWYDSYPLKDKIPLKKTDKIKCEWAWGYMQKDKRNVKIGAQKRLLNKTKNIASSQVNHHSYTHNHKLNFTMTGSFIHADSLLSLFKPASISEKYLIVRCLYTFWYYQDNKFIRRFNKAWEAKNSRKKLAVNKKSQKLMGLDKLKLSKESEINPDVKKTDPGDSEINFGIIDAC</sequence>
<dbReference type="Proteomes" id="UP000283655">
    <property type="component" value="Unassembled WGS sequence"/>
</dbReference>
<name>A0A419B065_PECCA</name>
<protein>
    <submittedName>
        <fullName evidence="1">Uncharacterized protein</fullName>
    </submittedName>
</protein>
<dbReference type="RefSeq" id="WP_119872856.1">
    <property type="nucleotide sequence ID" value="NZ_QZDH01000007.1"/>
</dbReference>
<organism evidence="1 2">
    <name type="scientific">Pectobacterium carotovorum</name>
    <name type="common">Erwinia carotovora</name>
    <dbReference type="NCBI Taxonomy" id="554"/>
    <lineage>
        <taxon>Bacteria</taxon>
        <taxon>Pseudomonadati</taxon>
        <taxon>Pseudomonadota</taxon>
        <taxon>Gammaproteobacteria</taxon>
        <taxon>Enterobacterales</taxon>
        <taxon>Pectobacteriaceae</taxon>
        <taxon>Pectobacterium</taxon>
    </lineage>
</organism>
<proteinExistence type="predicted"/>
<accession>A0A419B065</accession>
<dbReference type="AlphaFoldDB" id="A0A419B065"/>